<dbReference type="EMBL" id="AZBU02000001">
    <property type="protein sequence ID" value="TMS39438.1"/>
    <property type="molecule type" value="Genomic_DNA"/>
</dbReference>
<feature type="compositionally biased region" description="Polar residues" evidence="1">
    <location>
        <begin position="78"/>
        <end position="92"/>
    </location>
</feature>
<accession>A0A4U8V772</accession>
<dbReference type="AlphaFoldDB" id="A0A4U8V772"/>
<dbReference type="Proteomes" id="UP000298663">
    <property type="component" value="Unassembled WGS sequence"/>
</dbReference>
<protein>
    <submittedName>
        <fullName evidence="2">Uncharacterized protein</fullName>
    </submittedName>
</protein>
<keyword evidence="3" id="KW-1185">Reference proteome</keyword>
<comment type="caution">
    <text evidence="2">The sequence shown here is derived from an EMBL/GenBank/DDBJ whole genome shotgun (WGS) entry which is preliminary data.</text>
</comment>
<evidence type="ECO:0000313" key="2">
    <source>
        <dbReference type="EMBL" id="TMS39438.1"/>
    </source>
</evidence>
<gene>
    <name evidence="2" type="ORF">L596_005961</name>
</gene>
<sequence length="309" mass="34062">MDDEIIEVLKSGSVNDKMAQRNERKRGYPLAPNQPSGKANGATSEAQHSSAYPQLTKNSQLQMAQRNESKRGYPLAPNQPNGEANGITSKAQHSVAHPQLTEKGQRSLNTQTTRQKSHLISDILRIPTRTAESHLDQANVGQNVTNVALEQPASSTTSADISTQYIVHCLPPPYGPVFVPKSDLIREQSRQKELLRLKQLVTFTQRNVADAPCEVIIPVKQSSSMPTALEKFQHECSVLAKNENLEGPPAQTNVGFNELGEDVVQRSQNTIGKSTMDYFTEWAQMTPTTSALERLVPTMQQQLTPSDLP</sequence>
<proteinExistence type="predicted"/>
<reference evidence="2 3" key="2">
    <citation type="journal article" date="2019" name="G3 (Bethesda)">
        <title>Hybrid Assembly of the Genome of the Entomopathogenic Nematode Steinernema carpocapsae Identifies the X-Chromosome.</title>
        <authorList>
            <person name="Serra L."/>
            <person name="Macchietto M."/>
            <person name="Macias-Munoz A."/>
            <person name="McGill C.J."/>
            <person name="Rodriguez I.M."/>
            <person name="Rodriguez B."/>
            <person name="Murad R."/>
            <person name="Mortazavi A."/>
        </authorList>
    </citation>
    <scope>NUCLEOTIDE SEQUENCE [LARGE SCALE GENOMIC DNA]</scope>
    <source>
        <strain evidence="2 3">ALL</strain>
    </source>
</reference>
<reference evidence="2 3" key="1">
    <citation type="journal article" date="2015" name="Genome Biol.">
        <title>Comparative genomics of Steinernema reveals deeply conserved gene regulatory networks.</title>
        <authorList>
            <person name="Dillman A.R."/>
            <person name="Macchietto M."/>
            <person name="Porter C.F."/>
            <person name="Rogers A."/>
            <person name="Williams B."/>
            <person name="Antoshechkin I."/>
            <person name="Lee M.M."/>
            <person name="Goodwin Z."/>
            <person name="Lu X."/>
            <person name="Lewis E.E."/>
            <person name="Goodrich-Blair H."/>
            <person name="Stock S.P."/>
            <person name="Adams B.J."/>
            <person name="Sternberg P.W."/>
            <person name="Mortazavi A."/>
        </authorList>
    </citation>
    <scope>NUCLEOTIDE SEQUENCE [LARGE SCALE GENOMIC DNA]</scope>
    <source>
        <strain evidence="2 3">ALL</strain>
    </source>
</reference>
<feature type="region of interest" description="Disordered" evidence="1">
    <location>
        <begin position="1"/>
        <end position="117"/>
    </location>
</feature>
<feature type="compositionally biased region" description="Polar residues" evidence="1">
    <location>
        <begin position="33"/>
        <end position="66"/>
    </location>
</feature>
<evidence type="ECO:0000313" key="3">
    <source>
        <dbReference type="Proteomes" id="UP000298663"/>
    </source>
</evidence>
<evidence type="ECO:0000256" key="1">
    <source>
        <dbReference type="SAM" id="MobiDB-lite"/>
    </source>
</evidence>
<name>A0A4U8V772_STECR</name>
<organism evidence="2 3">
    <name type="scientific">Steinernema carpocapsae</name>
    <name type="common">Entomopathogenic nematode</name>
    <dbReference type="NCBI Taxonomy" id="34508"/>
    <lineage>
        <taxon>Eukaryota</taxon>
        <taxon>Metazoa</taxon>
        <taxon>Ecdysozoa</taxon>
        <taxon>Nematoda</taxon>
        <taxon>Chromadorea</taxon>
        <taxon>Rhabditida</taxon>
        <taxon>Tylenchina</taxon>
        <taxon>Panagrolaimomorpha</taxon>
        <taxon>Strongyloidoidea</taxon>
        <taxon>Steinernematidae</taxon>
        <taxon>Steinernema</taxon>
    </lineage>
</organism>